<evidence type="ECO:0000259" key="1">
    <source>
        <dbReference type="Pfam" id="PF10881"/>
    </source>
</evidence>
<sequence length="149" mass="17669">MIENGVTITRKDYLTTKTEKKYYNNLVKWFDKHCSINCQVSLGRLLILPDQEGFTVEERKRFFSIYNHMSLDFVLISKLNNKIICVIELDDKTHEEDDRKQRDAELDCLLEKAGIPYLHIPVEKIEERPPVWEVRKETQEKQKNTAIVN</sequence>
<dbReference type="EMBL" id="AAGKHU010000266">
    <property type="protein sequence ID" value="EBP0014135.1"/>
    <property type="molecule type" value="Genomic_DNA"/>
</dbReference>
<proteinExistence type="predicted"/>
<accession>A0A5U2FB20</accession>
<gene>
    <name evidence="2" type="ORF">HX37_26265</name>
</gene>
<comment type="caution">
    <text evidence="2">The sequence shown here is derived from an EMBL/GenBank/DDBJ whole genome shotgun (WGS) entry which is preliminary data.</text>
</comment>
<protein>
    <submittedName>
        <fullName evidence="2">DUF2726 domain-containing protein</fullName>
    </submittedName>
</protein>
<organism evidence="2">
    <name type="scientific">Salmonella enterica</name>
    <name type="common">Salmonella choleraesuis</name>
    <dbReference type="NCBI Taxonomy" id="28901"/>
    <lineage>
        <taxon>Bacteria</taxon>
        <taxon>Pseudomonadati</taxon>
        <taxon>Pseudomonadota</taxon>
        <taxon>Gammaproteobacteria</taxon>
        <taxon>Enterobacterales</taxon>
        <taxon>Enterobacteriaceae</taxon>
        <taxon>Salmonella</taxon>
    </lineage>
</organism>
<dbReference type="AlphaFoldDB" id="A0A5U2FB20"/>
<name>A0A5U2FB20_SALER</name>
<dbReference type="InterPro" id="IPR024402">
    <property type="entry name" value="DUF2726"/>
</dbReference>
<feature type="domain" description="DUF2726" evidence="1">
    <location>
        <begin position="13"/>
        <end position="127"/>
    </location>
</feature>
<evidence type="ECO:0000313" key="2">
    <source>
        <dbReference type="EMBL" id="EBP0014135.1"/>
    </source>
</evidence>
<reference evidence="2" key="1">
    <citation type="submission" date="2018-07" db="EMBL/GenBank/DDBJ databases">
        <authorList>
            <consortium name="GenomeTrakr network: Whole genome sequencing for foodborne pathogen traceback"/>
        </authorList>
    </citation>
    <scope>NUCLEOTIDE SEQUENCE</scope>
    <source>
        <strain evidence="2">CFSAN018538</strain>
    </source>
</reference>
<dbReference type="Pfam" id="PF10881">
    <property type="entry name" value="DUF2726"/>
    <property type="match status" value="1"/>
</dbReference>